<evidence type="ECO:0000313" key="2">
    <source>
        <dbReference type="Proteomes" id="UP000095485"/>
    </source>
</evidence>
<dbReference type="InterPro" id="IPR024747">
    <property type="entry name" value="Pyridox_Oxase-rel"/>
</dbReference>
<dbReference type="Gene3D" id="2.30.110.10">
    <property type="entry name" value="Electron Transport, Fmn-binding Protein, Chain A"/>
    <property type="match status" value="1"/>
</dbReference>
<organism evidence="1 2">
    <name type="scientific">Dorea longicatena</name>
    <dbReference type="NCBI Taxonomy" id="88431"/>
    <lineage>
        <taxon>Bacteria</taxon>
        <taxon>Bacillati</taxon>
        <taxon>Bacillota</taxon>
        <taxon>Clostridia</taxon>
        <taxon>Lachnospirales</taxon>
        <taxon>Lachnospiraceae</taxon>
        <taxon>Dorea</taxon>
    </lineage>
</organism>
<dbReference type="SUPFAM" id="SSF50475">
    <property type="entry name" value="FMN-binding split barrel"/>
    <property type="match status" value="1"/>
</dbReference>
<dbReference type="AlphaFoldDB" id="A0A174MSC8"/>
<name>A0A174MSC8_9FIRM</name>
<dbReference type="EMBL" id="CZAY01000006">
    <property type="protein sequence ID" value="CUP37298.1"/>
    <property type="molecule type" value="Genomic_DNA"/>
</dbReference>
<gene>
    <name evidence="1" type="ORF">ERS852526_00997</name>
</gene>
<evidence type="ECO:0000313" key="1">
    <source>
        <dbReference type="EMBL" id="CUP37298.1"/>
    </source>
</evidence>
<dbReference type="PANTHER" id="PTHR34071">
    <property type="entry name" value="5-NITROIMIDAZOLE ANTIBIOTICS RESISTANCE PROTEIN, NIMA-FAMILY-RELATED PROTEIN-RELATED"/>
    <property type="match status" value="1"/>
</dbReference>
<sequence length="158" mass="18385">MFRKVRKIKNEIAIEEAKDLLRNNKRAAFSVNGDGGYPYTIPINFYYDENENKIYFHSAKKGHKIDSIINNDKVCFTTWNDGYVDDGDWAYHVSSCVVFGRARLVEDCKTTEEKVRKFALKYYPSAEEVEEEIRKGIKGVQLIEIEIEHISGKKVHEK</sequence>
<dbReference type="OrthoDB" id="9794935at2"/>
<dbReference type="Pfam" id="PF12900">
    <property type="entry name" value="Pyridox_ox_2"/>
    <property type="match status" value="1"/>
</dbReference>
<proteinExistence type="predicted"/>
<dbReference type="PANTHER" id="PTHR34071:SF2">
    <property type="entry name" value="FLAVIN-NUCLEOTIDE-BINDING PROTEIN"/>
    <property type="match status" value="1"/>
</dbReference>
<dbReference type="Proteomes" id="UP000095485">
    <property type="component" value="Unassembled WGS sequence"/>
</dbReference>
<protein>
    <submittedName>
        <fullName evidence="1">Predicted flavin-nucleotide-binding protein</fullName>
    </submittedName>
</protein>
<dbReference type="InterPro" id="IPR012349">
    <property type="entry name" value="Split_barrel_FMN-bd"/>
</dbReference>
<accession>A0A174MSC8</accession>
<reference evidence="1 2" key="1">
    <citation type="submission" date="2015-09" db="EMBL/GenBank/DDBJ databases">
        <authorList>
            <consortium name="Pathogen Informatics"/>
        </authorList>
    </citation>
    <scope>NUCLEOTIDE SEQUENCE [LARGE SCALE GENOMIC DNA]</scope>
    <source>
        <strain evidence="1 2">2789STDY5834914</strain>
    </source>
</reference>